<keyword evidence="1" id="KW-1133">Transmembrane helix</keyword>
<name>A0A3G4ZUN9_9VIRU</name>
<protein>
    <submittedName>
        <fullName evidence="2">Uncharacterized protein</fullName>
    </submittedName>
</protein>
<proteinExistence type="predicted"/>
<reference evidence="2" key="1">
    <citation type="submission" date="2018-10" db="EMBL/GenBank/DDBJ databases">
        <title>Hidden diversity of soil giant viruses.</title>
        <authorList>
            <person name="Schulz F."/>
            <person name="Alteio L."/>
            <person name="Goudeau D."/>
            <person name="Ryan E.M."/>
            <person name="Malmstrom R.R."/>
            <person name="Blanchard J."/>
            <person name="Woyke T."/>
        </authorList>
    </citation>
    <scope>NUCLEOTIDE SEQUENCE</scope>
    <source>
        <strain evidence="2">BAV1</strain>
    </source>
</reference>
<sequence length="116" mass="13571">MNRGLAHKTDSQYGINHNNNDIEISFVNMLNKSVLQYHLHYDGIHIVKPFCLPGPGNHYNYYYTGNYTVSIIRVEKYNSETFPIVRRLLYFSTLIIVTSLLLFMMNRGLAHKMDLQ</sequence>
<organism evidence="2">
    <name type="scientific">Barrevirus sp</name>
    <dbReference type="NCBI Taxonomy" id="2487763"/>
    <lineage>
        <taxon>Viruses</taxon>
        <taxon>Varidnaviria</taxon>
        <taxon>Bamfordvirae</taxon>
        <taxon>Nucleocytoviricota</taxon>
        <taxon>Megaviricetes</taxon>
        <taxon>Imitervirales</taxon>
        <taxon>Mimiviridae</taxon>
        <taxon>Klosneuvirinae</taxon>
    </lineage>
</organism>
<evidence type="ECO:0000313" key="2">
    <source>
        <dbReference type="EMBL" id="AYV77139.1"/>
    </source>
</evidence>
<accession>A0A3G4ZUN9</accession>
<keyword evidence="1" id="KW-0812">Transmembrane</keyword>
<dbReference type="EMBL" id="MK072011">
    <property type="protein sequence ID" value="AYV77139.1"/>
    <property type="molecule type" value="Genomic_DNA"/>
</dbReference>
<feature type="transmembrane region" description="Helical" evidence="1">
    <location>
        <begin position="88"/>
        <end position="105"/>
    </location>
</feature>
<keyword evidence="1" id="KW-0472">Membrane</keyword>
<evidence type="ECO:0000256" key="1">
    <source>
        <dbReference type="SAM" id="Phobius"/>
    </source>
</evidence>
<gene>
    <name evidence="2" type="ORF">Barrevirus14_8</name>
</gene>